<evidence type="ECO:0000256" key="5">
    <source>
        <dbReference type="ARBA" id="ARBA00022777"/>
    </source>
</evidence>
<feature type="active site" description="Phosphocysteine intermediate; for EIIB activity" evidence="6">
    <location>
        <position position="44"/>
    </location>
</feature>
<evidence type="ECO:0000259" key="8">
    <source>
        <dbReference type="PROSITE" id="PS51098"/>
    </source>
</evidence>
<evidence type="ECO:0000256" key="1">
    <source>
        <dbReference type="ARBA" id="ARBA00022448"/>
    </source>
</evidence>
<dbReference type="SUPFAM" id="SSF55604">
    <property type="entry name" value="Glucose permease domain IIB"/>
    <property type="match status" value="1"/>
</dbReference>
<evidence type="ECO:0000256" key="6">
    <source>
        <dbReference type="PROSITE-ProRule" id="PRU00421"/>
    </source>
</evidence>
<dbReference type="InterPro" id="IPR036878">
    <property type="entry name" value="Glu_permease_IIB"/>
</dbReference>
<dbReference type="EC" id="2.7.1.-" evidence="9"/>
<evidence type="ECO:0000313" key="9">
    <source>
        <dbReference type="EMBL" id="MEX3740499.1"/>
    </source>
</evidence>
<evidence type="ECO:0000256" key="2">
    <source>
        <dbReference type="ARBA" id="ARBA00022597"/>
    </source>
</evidence>
<proteinExistence type="predicted"/>
<dbReference type="PANTHER" id="PTHR30009">
    <property type="entry name" value="CYTOCHROME C-TYPE SYNTHESIS PROTEIN AND PTS TRANSMEMBRANE COMPONENT"/>
    <property type="match status" value="1"/>
</dbReference>
<keyword evidence="2" id="KW-0762">Sugar transport</keyword>
<reference evidence="9 10" key="1">
    <citation type="submission" date="2024-04" db="EMBL/GenBank/DDBJ databases">
        <title>Genomic Markers of Mycobacteria.</title>
        <authorList>
            <person name="Soliman M.S."/>
            <person name="Elkholy A."/>
            <person name="Soliman N.S."/>
            <person name="Abbas A."/>
            <person name="Khayrat S."/>
            <person name="Shawky S."/>
        </authorList>
    </citation>
    <scope>NUCLEOTIDE SEQUENCE [LARGE SCALE GENOMIC DNA]</scope>
    <source>
        <strain evidence="9 10">Egy-CU-AM5</strain>
    </source>
</reference>
<evidence type="ECO:0000313" key="10">
    <source>
        <dbReference type="Proteomes" id="UP001558474"/>
    </source>
</evidence>
<evidence type="ECO:0000256" key="3">
    <source>
        <dbReference type="ARBA" id="ARBA00022679"/>
    </source>
</evidence>
<dbReference type="PANTHER" id="PTHR30009:SF20">
    <property type="entry name" value="PTS SYSTEM GLUCOSE-SPECIFIC EIICB COMPONENT-RELATED"/>
    <property type="match status" value="1"/>
</dbReference>
<feature type="region of interest" description="Disordered" evidence="7">
    <location>
        <begin position="1"/>
        <end position="21"/>
    </location>
</feature>
<keyword evidence="1" id="KW-0813">Transport</keyword>
<keyword evidence="10" id="KW-1185">Reference proteome</keyword>
<dbReference type="InterPro" id="IPR050429">
    <property type="entry name" value="PTS_Glucose_EIICBA"/>
</dbReference>
<keyword evidence="3 9" id="KW-0808">Transferase</keyword>
<accession>A0ABV3VL52</accession>
<keyword evidence="5" id="KW-0418">Kinase</keyword>
<dbReference type="Proteomes" id="UP001558474">
    <property type="component" value="Unassembled WGS sequence"/>
</dbReference>
<dbReference type="Pfam" id="PF00367">
    <property type="entry name" value="PTS_EIIB"/>
    <property type="match status" value="1"/>
</dbReference>
<dbReference type="InterPro" id="IPR018113">
    <property type="entry name" value="PTrfase_EIIB_Cys"/>
</dbReference>
<dbReference type="RefSeq" id="WP_368573568.1">
    <property type="nucleotide sequence ID" value="NZ_JBDLOU010000045.1"/>
</dbReference>
<dbReference type="CDD" id="cd00212">
    <property type="entry name" value="PTS_IIB_glc"/>
    <property type="match status" value="1"/>
</dbReference>
<name>A0ABV3VL52_9MYCO</name>
<dbReference type="InterPro" id="IPR001996">
    <property type="entry name" value="PTS_IIB_1"/>
</dbReference>
<protein>
    <submittedName>
        <fullName evidence="9">Glucose PTS transporter subunit EIIB</fullName>
        <ecNumber evidence="9">2.7.1.-</ecNumber>
    </submittedName>
</protein>
<dbReference type="GO" id="GO:0016740">
    <property type="term" value="F:transferase activity"/>
    <property type="evidence" value="ECO:0007669"/>
    <property type="project" value="UniProtKB-KW"/>
</dbReference>
<evidence type="ECO:0000256" key="7">
    <source>
        <dbReference type="SAM" id="MobiDB-lite"/>
    </source>
</evidence>
<dbReference type="PROSITE" id="PS01035">
    <property type="entry name" value="PTS_EIIB_TYPE_1_CYS"/>
    <property type="match status" value="1"/>
</dbReference>
<sequence length="97" mass="10221">ARRGHGCTRARRGTGTAPARADTRAEQIIAAFGGRENLVNVDACITRLRMEVADKAKVDQDRLKALGAAGVIEVGNSVQAVFGTSSEALKNEIVDSL</sequence>
<feature type="compositionally biased region" description="Basic residues" evidence="7">
    <location>
        <begin position="1"/>
        <end position="12"/>
    </location>
</feature>
<dbReference type="EMBL" id="JBDLOU010000045">
    <property type="protein sequence ID" value="MEX3740499.1"/>
    <property type="molecule type" value="Genomic_DNA"/>
</dbReference>
<keyword evidence="4" id="KW-0598">Phosphotransferase system</keyword>
<feature type="non-terminal residue" evidence="9">
    <location>
        <position position="1"/>
    </location>
</feature>
<comment type="caution">
    <text evidence="9">The sequence shown here is derived from an EMBL/GenBank/DDBJ whole genome shotgun (WGS) entry which is preliminary data.</text>
</comment>
<organism evidence="9 10">
    <name type="scientific">Mycolicibacterium porcinum</name>
    <dbReference type="NCBI Taxonomy" id="39693"/>
    <lineage>
        <taxon>Bacteria</taxon>
        <taxon>Bacillati</taxon>
        <taxon>Actinomycetota</taxon>
        <taxon>Actinomycetes</taxon>
        <taxon>Mycobacteriales</taxon>
        <taxon>Mycobacteriaceae</taxon>
        <taxon>Mycolicibacterium</taxon>
    </lineage>
</organism>
<dbReference type="PROSITE" id="PS51098">
    <property type="entry name" value="PTS_EIIB_TYPE_1"/>
    <property type="match status" value="1"/>
</dbReference>
<dbReference type="NCBIfam" id="TIGR00826">
    <property type="entry name" value="EIIB_glc"/>
    <property type="match status" value="1"/>
</dbReference>
<evidence type="ECO:0000256" key="4">
    <source>
        <dbReference type="ARBA" id="ARBA00022683"/>
    </source>
</evidence>
<feature type="domain" description="PTS EIIB type-1" evidence="8">
    <location>
        <begin position="22"/>
        <end position="97"/>
    </location>
</feature>
<gene>
    <name evidence="9" type="ORF">ABFW12_19950</name>
</gene>
<dbReference type="Gene3D" id="3.30.1360.60">
    <property type="entry name" value="Glucose permease domain IIB"/>
    <property type="match status" value="1"/>
</dbReference>